<gene>
    <name evidence="1" type="ORF">SS44_01270</name>
</gene>
<comment type="caution">
    <text evidence="1">The sequence shown here is derived from an EMBL/GenBank/DDBJ whole genome shotgun (WGS) entry which is preliminary data.</text>
</comment>
<evidence type="ECO:0000313" key="1">
    <source>
        <dbReference type="EMBL" id="KJM41180.1"/>
    </source>
</evidence>
<dbReference type="EMBL" id="JZYG01000002">
    <property type="protein sequence ID" value="KJM41180.1"/>
    <property type="molecule type" value="Genomic_DNA"/>
</dbReference>
<dbReference type="AlphaFoldDB" id="A0AAE2EH19"/>
<evidence type="ECO:0008006" key="3">
    <source>
        <dbReference type="Google" id="ProtNLM"/>
    </source>
</evidence>
<name>A0AAE2EH19_ENTCL</name>
<organism evidence="1 2">
    <name type="scientific">Enterobacter cloacae subsp. cloacae</name>
    <dbReference type="NCBI Taxonomy" id="336306"/>
    <lineage>
        <taxon>Bacteria</taxon>
        <taxon>Pseudomonadati</taxon>
        <taxon>Pseudomonadota</taxon>
        <taxon>Gammaproteobacteria</taxon>
        <taxon>Enterobacterales</taxon>
        <taxon>Enterobacteriaceae</taxon>
        <taxon>Enterobacter</taxon>
        <taxon>Enterobacter cloacae complex</taxon>
    </lineage>
</organism>
<sequence>MYLFKYYRPDFFFDKAIRYNELYFSAPAQLNDPNDLNLDYRFDNRLNLWSYLLHSKCEYSYEDLSHILDLSQLKIVQGLNKIFKGKRIKGNLESLDNLFDEHLDDIRKVIREGMLPINRINPIIYDNSPEPEQKLVTICENGIKERLYRKIIPAVFSVSFSSNALDRMMWAHYAGGFSGCVVIYETQQRVDNTLSFMKLRDNVFSSNTFTFPIKPIKYSNQAKEVSLLEPGVDITELFCVKNRFWKYESEYRMFVPEANVGIGNERDVKDIINRNVGHIFHHDVSAIQGVIFGPRMSTLKKEEIWQTIKSNMENATNPKPCYFFDSELSPTGKIAISMGQQAIPMQGYALIKTTMNSTQLSEILNDIGIAK</sequence>
<dbReference type="RefSeq" id="WP_045292306.1">
    <property type="nucleotide sequence ID" value="NZ_JZYG01000002.1"/>
</dbReference>
<protein>
    <recommendedName>
        <fullName evidence="3">DUF2971 domain-containing protein</fullName>
    </recommendedName>
</protein>
<proteinExistence type="predicted"/>
<evidence type="ECO:0000313" key="2">
    <source>
        <dbReference type="Proteomes" id="UP000033344"/>
    </source>
</evidence>
<dbReference type="Proteomes" id="UP000033344">
    <property type="component" value="Unassembled WGS sequence"/>
</dbReference>
<accession>A0AAE2EH19</accession>
<reference evidence="1 2" key="1">
    <citation type="submission" date="2015-03" db="EMBL/GenBank/DDBJ databases">
        <authorList>
            <person name="McCorrison J."/>
            <person name="Sanka R."/>
            <person name="Adams M."/>
            <person name="Brinkac L."/>
            <person name="Nierman W."/>
            <person name="Sutton G."/>
            <person name="Nelson K."/>
            <person name="Kiedrowski L."/>
            <person name="Guerrero D."/>
            <person name="Bonomo R."/>
        </authorList>
    </citation>
    <scope>NUCLEOTIDE SEQUENCE [LARGE SCALE GENOMIC DNA]</scope>
    <source>
        <strain evidence="1 2">42324</strain>
    </source>
</reference>